<dbReference type="Proteomes" id="UP000199031">
    <property type="component" value="Unassembled WGS sequence"/>
</dbReference>
<dbReference type="RefSeq" id="WP_090659007.1">
    <property type="nucleotide sequence ID" value="NZ_FOXQ01000007.1"/>
</dbReference>
<feature type="signal peptide" evidence="2">
    <location>
        <begin position="1"/>
        <end position="19"/>
    </location>
</feature>
<accession>A0A1I5WZ38</accession>
<sequence>MKNILPVILIMLCPFAVNAQENITGAWQYKEGTVETVLIFEPSYFTVTIFDVPNKKFVQTWGGSYSKQEHNISALIEFNSADKTQVGKKINFNAAINNDALISNIINGDKEWKQIDDNKGALAGLWVITGREQNGVMNKMTPGERKTIKILSGTRFQWAAINTATGDFFGTGGGNYSFQNGIYTENIEFFPRDNTRVGMSLSFNGSVNGDEWNHSGKSSKGDPVHEVWTRLP</sequence>
<gene>
    <name evidence="3" type="ORF">SAMN05444277_10796</name>
</gene>
<reference evidence="3 4" key="1">
    <citation type="submission" date="2016-10" db="EMBL/GenBank/DDBJ databases">
        <authorList>
            <person name="de Groot N.N."/>
        </authorList>
    </citation>
    <scope>NUCLEOTIDE SEQUENCE [LARGE SCALE GENOMIC DNA]</scope>
    <source>
        <strain evidence="3 4">DSM 28286</strain>
    </source>
</reference>
<evidence type="ECO:0000256" key="1">
    <source>
        <dbReference type="SAM" id="MobiDB-lite"/>
    </source>
</evidence>
<protein>
    <recommendedName>
        <fullName evidence="5">Membrane or secreted protein</fullName>
    </recommendedName>
</protein>
<dbReference type="OrthoDB" id="706756at2"/>
<feature type="chain" id="PRO_5011584440" description="Membrane or secreted protein" evidence="2">
    <location>
        <begin position="20"/>
        <end position="232"/>
    </location>
</feature>
<evidence type="ECO:0000313" key="3">
    <source>
        <dbReference type="EMBL" id="SFQ24969.1"/>
    </source>
</evidence>
<evidence type="ECO:0000313" key="4">
    <source>
        <dbReference type="Proteomes" id="UP000199031"/>
    </source>
</evidence>
<feature type="region of interest" description="Disordered" evidence="1">
    <location>
        <begin position="212"/>
        <end position="232"/>
    </location>
</feature>
<evidence type="ECO:0008006" key="5">
    <source>
        <dbReference type="Google" id="ProtNLM"/>
    </source>
</evidence>
<organism evidence="3 4">
    <name type="scientific">Parafilimonas terrae</name>
    <dbReference type="NCBI Taxonomy" id="1465490"/>
    <lineage>
        <taxon>Bacteria</taxon>
        <taxon>Pseudomonadati</taxon>
        <taxon>Bacteroidota</taxon>
        <taxon>Chitinophagia</taxon>
        <taxon>Chitinophagales</taxon>
        <taxon>Chitinophagaceae</taxon>
        <taxon>Parafilimonas</taxon>
    </lineage>
</organism>
<dbReference type="AlphaFoldDB" id="A0A1I5WZ38"/>
<proteinExistence type="predicted"/>
<keyword evidence="4" id="KW-1185">Reference proteome</keyword>
<keyword evidence="2" id="KW-0732">Signal</keyword>
<dbReference type="Gene3D" id="2.40.128.490">
    <property type="entry name" value="Uncharacterised protein PF14869, DUF4488"/>
    <property type="match status" value="1"/>
</dbReference>
<dbReference type="STRING" id="1465490.SAMN05444277_10796"/>
<evidence type="ECO:0000256" key="2">
    <source>
        <dbReference type="SAM" id="SignalP"/>
    </source>
</evidence>
<name>A0A1I5WZ38_9BACT</name>
<dbReference type="EMBL" id="FOXQ01000007">
    <property type="protein sequence ID" value="SFQ24969.1"/>
    <property type="molecule type" value="Genomic_DNA"/>
</dbReference>